<keyword evidence="1" id="KW-1133">Transmembrane helix</keyword>
<gene>
    <name evidence="2" type="ORF">V8G56_00890</name>
</gene>
<feature type="transmembrane region" description="Helical" evidence="1">
    <location>
        <begin position="49"/>
        <end position="69"/>
    </location>
</feature>
<protein>
    <submittedName>
        <fullName evidence="2">SxtJ family membrane protein</fullName>
    </submittedName>
</protein>
<feature type="transmembrane region" description="Helical" evidence="1">
    <location>
        <begin position="20"/>
        <end position="37"/>
    </location>
</feature>
<dbReference type="Pfam" id="PF19588">
    <property type="entry name" value="SxtJ"/>
    <property type="match status" value="1"/>
</dbReference>
<accession>A0ABW7MKC8</accession>
<keyword evidence="3" id="KW-1185">Reference proteome</keyword>
<evidence type="ECO:0000313" key="3">
    <source>
        <dbReference type="Proteomes" id="UP001610104"/>
    </source>
</evidence>
<keyword evidence="1" id="KW-0812">Transmembrane</keyword>
<name>A0ABW7MKC8_9FLAO</name>
<dbReference type="InterPro" id="IPR045781">
    <property type="entry name" value="SxtJ"/>
</dbReference>
<dbReference type="EMBL" id="JBAWKC010000001">
    <property type="protein sequence ID" value="MFH6767275.1"/>
    <property type="molecule type" value="Genomic_DNA"/>
</dbReference>
<sequence>MKKKDLWGYFPRTISTKQAADTGMAAVLLLLLIGLFSHNNLYYKIAIPVLIMNMTFPMFYYPFAIIWLGLSQLLGTIVSKIILSIIYFILVIPVGVFRRLLGKDSLQLSQFKKGKTSVMQTRNHTFVSEDIENPY</sequence>
<organism evidence="2 3">
    <name type="scientific">Gaetbulibacter aquiaggeris</name>
    <dbReference type="NCBI Taxonomy" id="1735373"/>
    <lineage>
        <taxon>Bacteria</taxon>
        <taxon>Pseudomonadati</taxon>
        <taxon>Bacteroidota</taxon>
        <taxon>Flavobacteriia</taxon>
        <taxon>Flavobacteriales</taxon>
        <taxon>Flavobacteriaceae</taxon>
        <taxon>Gaetbulibacter</taxon>
    </lineage>
</organism>
<feature type="transmembrane region" description="Helical" evidence="1">
    <location>
        <begin position="81"/>
        <end position="101"/>
    </location>
</feature>
<evidence type="ECO:0000313" key="2">
    <source>
        <dbReference type="EMBL" id="MFH6767275.1"/>
    </source>
</evidence>
<comment type="caution">
    <text evidence="2">The sequence shown here is derived from an EMBL/GenBank/DDBJ whole genome shotgun (WGS) entry which is preliminary data.</text>
</comment>
<keyword evidence="1" id="KW-0472">Membrane</keyword>
<reference evidence="2 3" key="1">
    <citation type="submission" date="2024-02" db="EMBL/GenBank/DDBJ databases">
        <title>A Gaetbulibacter species isolated from tidal flats and genomic insights of their niches.</title>
        <authorList>
            <person name="Ye Y."/>
        </authorList>
    </citation>
    <scope>NUCLEOTIDE SEQUENCE [LARGE SCALE GENOMIC DNA]</scope>
    <source>
        <strain evidence="2 3">KEM-8</strain>
    </source>
</reference>
<evidence type="ECO:0000256" key="1">
    <source>
        <dbReference type="SAM" id="Phobius"/>
    </source>
</evidence>
<dbReference type="Proteomes" id="UP001610104">
    <property type="component" value="Unassembled WGS sequence"/>
</dbReference>
<dbReference type="RefSeq" id="WP_395436558.1">
    <property type="nucleotide sequence ID" value="NZ_JBAWKC010000001.1"/>
</dbReference>
<proteinExistence type="predicted"/>